<evidence type="ECO:0000256" key="1">
    <source>
        <dbReference type="ARBA" id="ARBA00022729"/>
    </source>
</evidence>
<dbReference type="Proteomes" id="UP001164472">
    <property type="component" value="Chromosome"/>
</dbReference>
<evidence type="ECO:0000313" key="3">
    <source>
        <dbReference type="EMBL" id="UZW76157.1"/>
    </source>
</evidence>
<dbReference type="CDD" id="cd10967">
    <property type="entry name" value="CE4_GLA_like_6s"/>
    <property type="match status" value="1"/>
</dbReference>
<dbReference type="InterPro" id="IPR002509">
    <property type="entry name" value="NODB_dom"/>
</dbReference>
<dbReference type="EMBL" id="CP101527">
    <property type="protein sequence ID" value="UZW76157.1"/>
    <property type="molecule type" value="Genomic_DNA"/>
</dbReference>
<dbReference type="KEGG" id="asem:NNL22_06150"/>
<accession>A0A9E8HL64</accession>
<dbReference type="PROSITE" id="PS51677">
    <property type="entry name" value="NODB"/>
    <property type="match status" value="1"/>
</dbReference>
<protein>
    <submittedName>
        <fullName evidence="3">Polysaccharide deacetylase family protein</fullName>
    </submittedName>
</protein>
<reference evidence="3" key="1">
    <citation type="submission" date="2022-07" db="EMBL/GenBank/DDBJ databases">
        <title>Alkalimarinus sp. nov., isolated from gut of a Alitta virens.</title>
        <authorList>
            <person name="Yang A.I."/>
            <person name="Shin N.-R."/>
        </authorList>
    </citation>
    <scope>NUCLEOTIDE SEQUENCE</scope>
    <source>
        <strain evidence="3">FA028</strain>
    </source>
</reference>
<keyword evidence="4" id="KW-1185">Reference proteome</keyword>
<dbReference type="GO" id="GO:0005975">
    <property type="term" value="P:carbohydrate metabolic process"/>
    <property type="evidence" value="ECO:0007669"/>
    <property type="project" value="InterPro"/>
</dbReference>
<name>A0A9E8HL64_9ALTE</name>
<dbReference type="PANTHER" id="PTHR34216">
    <property type="match status" value="1"/>
</dbReference>
<dbReference type="SUPFAM" id="SSF88713">
    <property type="entry name" value="Glycoside hydrolase/deacetylase"/>
    <property type="match status" value="1"/>
</dbReference>
<sequence length="242" mass="27220">MLNKIERKLVAISNHKKKLINLNEPVVSFTFDDFPKTSLINAGNLLYKHGIRGTYYLSSGLIGKFNDGLHICDESDILHAVRQGHEIGCHTFEHLDCQKASLETLEKSLVKNSSLIENLTGYIPTSFSYPFGRISFNSRKLVSSRFNSARGIGKGVNYNVCDLSNLKANPIYFHSFDLNYYESLVKQAVKNKGWLILYTHDVSDDPSKYGCTPDELEKIVDLVQSHNITSLTVNEAMLKLLG</sequence>
<dbReference type="Pfam" id="PF01522">
    <property type="entry name" value="Polysacc_deac_1"/>
    <property type="match status" value="1"/>
</dbReference>
<dbReference type="GO" id="GO:0016810">
    <property type="term" value="F:hydrolase activity, acting on carbon-nitrogen (but not peptide) bonds"/>
    <property type="evidence" value="ECO:0007669"/>
    <property type="project" value="InterPro"/>
</dbReference>
<evidence type="ECO:0000313" key="4">
    <source>
        <dbReference type="Proteomes" id="UP001164472"/>
    </source>
</evidence>
<organism evidence="3 4">
    <name type="scientific">Alkalimarinus sediminis</name>
    <dbReference type="NCBI Taxonomy" id="1632866"/>
    <lineage>
        <taxon>Bacteria</taxon>
        <taxon>Pseudomonadati</taxon>
        <taxon>Pseudomonadota</taxon>
        <taxon>Gammaproteobacteria</taxon>
        <taxon>Alteromonadales</taxon>
        <taxon>Alteromonadaceae</taxon>
        <taxon>Alkalimarinus</taxon>
    </lineage>
</organism>
<evidence type="ECO:0000259" key="2">
    <source>
        <dbReference type="PROSITE" id="PS51677"/>
    </source>
</evidence>
<dbReference type="Gene3D" id="3.20.20.370">
    <property type="entry name" value="Glycoside hydrolase/deacetylase"/>
    <property type="match status" value="1"/>
</dbReference>
<gene>
    <name evidence="3" type="ORF">NNL22_06150</name>
</gene>
<proteinExistence type="predicted"/>
<keyword evidence="1" id="KW-0732">Signal</keyword>
<dbReference type="RefSeq" id="WP_251811973.1">
    <property type="nucleotide sequence ID" value="NZ_CP101527.1"/>
</dbReference>
<dbReference type="InterPro" id="IPR011330">
    <property type="entry name" value="Glyco_hydro/deAcase_b/a-brl"/>
</dbReference>
<dbReference type="AlphaFoldDB" id="A0A9E8HL64"/>
<dbReference type="PANTHER" id="PTHR34216:SF11">
    <property type="entry name" value="CHITOOLIGOSACCHARIDE DEACETYLASE"/>
    <property type="match status" value="1"/>
</dbReference>
<feature type="domain" description="NodB homology" evidence="2">
    <location>
        <begin position="25"/>
        <end position="231"/>
    </location>
</feature>
<dbReference type="InterPro" id="IPR051398">
    <property type="entry name" value="Polysacch_Deacetylase"/>
</dbReference>